<evidence type="ECO:0000256" key="9">
    <source>
        <dbReference type="ARBA" id="ARBA00044632"/>
    </source>
</evidence>
<keyword evidence="3" id="KW-0227">DNA damage</keyword>
<dbReference type="AlphaFoldDB" id="E0S8L3"/>
<dbReference type="InterPro" id="IPR012904">
    <property type="entry name" value="OGG_N"/>
</dbReference>
<dbReference type="Gene3D" id="1.10.340.30">
    <property type="entry name" value="Hypothetical protein, domain 2"/>
    <property type="match status" value="1"/>
</dbReference>
<evidence type="ECO:0000313" key="11">
    <source>
        <dbReference type="EMBL" id="ADM12007.1"/>
    </source>
</evidence>
<evidence type="ECO:0000256" key="4">
    <source>
        <dbReference type="ARBA" id="ARBA00022801"/>
    </source>
</evidence>
<evidence type="ECO:0000256" key="6">
    <source>
        <dbReference type="ARBA" id="ARBA00023239"/>
    </source>
</evidence>
<evidence type="ECO:0000256" key="2">
    <source>
        <dbReference type="ARBA" id="ARBA00012720"/>
    </source>
</evidence>
<dbReference type="PANTHER" id="PTHR10242">
    <property type="entry name" value="8-OXOGUANINE DNA GLYCOSYLASE"/>
    <property type="match status" value="1"/>
</dbReference>
<evidence type="ECO:0000256" key="5">
    <source>
        <dbReference type="ARBA" id="ARBA00023204"/>
    </source>
</evidence>
<dbReference type="InterPro" id="IPR011257">
    <property type="entry name" value="DNA_glycosylase"/>
</dbReference>
<keyword evidence="5" id="KW-0234">DNA repair</keyword>
<feature type="domain" description="HhH-GPD" evidence="10">
    <location>
        <begin position="117"/>
        <end position="278"/>
    </location>
</feature>
<reference evidence="11 12" key="2">
    <citation type="journal article" date="2012" name="Proc. Natl. Acad. Sci. U.S.A.">
        <title>Gain and loss of multiple functionally related, horizontally transferred genes in the reduced genomes of two microsporidian parasites.</title>
        <authorList>
            <person name="Pombert J.-F."/>
            <person name="Selman M."/>
            <person name="Burki F."/>
            <person name="Bardell F.T."/>
            <person name="Farinelli L."/>
            <person name="Solter L.F."/>
            <person name="Whitman D.W."/>
            <person name="Weiss L.M."/>
            <person name="Corradi N."/>
            <person name="Keeling P.J."/>
        </authorList>
    </citation>
    <scope>NUCLEOTIDE SEQUENCE [LARGE SCALE GENOMIC DNA]</scope>
    <source>
        <strain evidence="11 12">ATCC 50506</strain>
    </source>
</reference>
<dbReference type="CDD" id="cd00056">
    <property type="entry name" value="ENDO3c"/>
    <property type="match status" value="1"/>
</dbReference>
<dbReference type="EMBL" id="CP001949">
    <property type="protein sequence ID" value="ADM12007.1"/>
    <property type="molecule type" value="Genomic_DNA"/>
</dbReference>
<dbReference type="SMART" id="SM00478">
    <property type="entry name" value="ENDO3c"/>
    <property type="match status" value="1"/>
</dbReference>
<dbReference type="GO" id="GO:0140078">
    <property type="term" value="F:class I DNA-(apurinic or apyrimidinic site) endonuclease activity"/>
    <property type="evidence" value="ECO:0007669"/>
    <property type="project" value="UniProtKB-EC"/>
</dbReference>
<dbReference type="GO" id="GO:0005634">
    <property type="term" value="C:nucleus"/>
    <property type="evidence" value="ECO:0007669"/>
    <property type="project" value="TreeGrafter"/>
</dbReference>
<dbReference type="RefSeq" id="XP_003073367.1">
    <property type="nucleotide sequence ID" value="XM_003073321.1"/>
</dbReference>
<dbReference type="OrthoDB" id="238681at2759"/>
<dbReference type="KEGG" id="ein:Eint_080730"/>
<dbReference type="Gene3D" id="1.10.1670.10">
    <property type="entry name" value="Helix-hairpin-Helix base-excision DNA repair enzymes (C-terminal)"/>
    <property type="match status" value="1"/>
</dbReference>
<dbReference type="InterPro" id="IPR052054">
    <property type="entry name" value="Oxidative_DNA_repair_enzyme"/>
</dbReference>
<dbReference type="Proteomes" id="UP000002313">
    <property type="component" value="Chromosome VIII"/>
</dbReference>
<dbReference type="GO" id="GO:0006285">
    <property type="term" value="P:base-excision repair, AP site formation"/>
    <property type="evidence" value="ECO:0007669"/>
    <property type="project" value="UniProtKB-ARBA"/>
</dbReference>
<dbReference type="InterPro" id="IPR003265">
    <property type="entry name" value="HhH-GPD_domain"/>
</dbReference>
<dbReference type="HOGENOM" id="CLU_027543_3_1_1"/>
<keyword evidence="6" id="KW-0456">Lyase</keyword>
<dbReference type="Pfam" id="PF07934">
    <property type="entry name" value="OGG_N"/>
    <property type="match status" value="1"/>
</dbReference>
<dbReference type="SUPFAM" id="SSF48150">
    <property type="entry name" value="DNA-glycosylase"/>
    <property type="match status" value="1"/>
</dbReference>
<dbReference type="VEuPathDB" id="MicrosporidiaDB:Eint_080730"/>
<sequence length="302" mass="34791">MEGKCWISLRTEEAIDLELTLFSGQVFSFKRTGEKEYTGVLGECLVSFLQDGSRVLYKVLSGKRSPKEVEEDIFYFFTLDIKLKPLLEKWKVDSDGLLNGLRALRYDLIPTIFSFICSSNNNISRITRMVEFLYSKGEFIMKYKGIDFHRFPSLEELVSIEGELKAKGFGYRSSYICNAATYLQENYSKLQQRSRIREALVSIKGVGEKIADCILLIGVGELSAVPIDTHIFKHSKKMFRIHGKTLTRRAYGAVQELYKEKFGEYAGIAQLYIFKRMVDQAKKRQRGIDRFGHLGMLDEKKK</sequence>
<dbReference type="EC" id="4.2.99.18" evidence="2"/>
<protein>
    <recommendedName>
        <fullName evidence="2">DNA-(apurinic or apyrimidinic site) lyase</fullName>
        <ecNumber evidence="2">4.2.99.18</ecNumber>
    </recommendedName>
</protein>
<evidence type="ECO:0000313" key="12">
    <source>
        <dbReference type="Proteomes" id="UP000002313"/>
    </source>
</evidence>
<evidence type="ECO:0000256" key="3">
    <source>
        <dbReference type="ARBA" id="ARBA00022763"/>
    </source>
</evidence>
<organism evidence="11 12">
    <name type="scientific">Encephalitozoon intestinalis (strain ATCC 50506)</name>
    <name type="common">Microsporidian parasite</name>
    <name type="synonym">Septata intestinalis</name>
    <dbReference type="NCBI Taxonomy" id="876142"/>
    <lineage>
        <taxon>Eukaryota</taxon>
        <taxon>Fungi</taxon>
        <taxon>Fungi incertae sedis</taxon>
        <taxon>Microsporidia</taxon>
        <taxon>Unikaryonidae</taxon>
        <taxon>Encephalitozoon</taxon>
    </lineage>
</organism>
<dbReference type="PANTHER" id="PTHR10242:SF2">
    <property type="entry name" value="N-GLYCOSYLASE_DNA LYASE"/>
    <property type="match status" value="1"/>
</dbReference>
<gene>
    <name evidence="11" type="ORF">Eint_080730</name>
</gene>
<keyword evidence="7" id="KW-0511">Multifunctional enzyme</keyword>
<proteinExistence type="inferred from homology"/>
<evidence type="ECO:0000256" key="7">
    <source>
        <dbReference type="ARBA" id="ARBA00023268"/>
    </source>
</evidence>
<dbReference type="InterPro" id="IPR023170">
    <property type="entry name" value="HhH_base_excis_C"/>
</dbReference>
<name>E0S8L3_ENCIT</name>
<keyword evidence="12" id="KW-1185">Reference proteome</keyword>
<evidence type="ECO:0000259" key="10">
    <source>
        <dbReference type="SMART" id="SM00478"/>
    </source>
</evidence>
<accession>E0S8L3</accession>
<dbReference type="GeneID" id="9698193"/>
<dbReference type="SUPFAM" id="SSF55945">
    <property type="entry name" value="TATA-box binding protein-like"/>
    <property type="match status" value="1"/>
</dbReference>
<evidence type="ECO:0000256" key="8">
    <source>
        <dbReference type="ARBA" id="ARBA00023295"/>
    </source>
</evidence>
<keyword evidence="8" id="KW-0326">Glycosidase</keyword>
<dbReference type="GO" id="GO:0034039">
    <property type="term" value="F:8-oxo-7,8-dihydroguanine DNA N-glycosylase activity"/>
    <property type="evidence" value="ECO:0007669"/>
    <property type="project" value="TreeGrafter"/>
</dbReference>
<dbReference type="Gene3D" id="3.30.310.40">
    <property type="match status" value="1"/>
</dbReference>
<reference evidence="11 12" key="1">
    <citation type="journal article" date="2010" name="Nat. Commun.">
        <title>The complete sequence of the smallest known nuclear genome from the microsporidian Encephalitozoon intestinalis.</title>
        <authorList>
            <person name="Corradi N."/>
            <person name="Pombert J.-F."/>
            <person name="Farinelli L."/>
            <person name="Didier E.S."/>
            <person name="Keeling P.J."/>
        </authorList>
    </citation>
    <scope>NUCLEOTIDE SEQUENCE [LARGE SCALE GENOMIC DNA]</scope>
    <source>
        <strain evidence="11 12">ATCC 50506</strain>
    </source>
</reference>
<dbReference type="GO" id="GO:0003684">
    <property type="term" value="F:damaged DNA binding"/>
    <property type="evidence" value="ECO:0007669"/>
    <property type="project" value="InterPro"/>
</dbReference>
<comment type="similarity">
    <text evidence="1">Belongs to the type-1 OGG1 family.</text>
</comment>
<comment type="catalytic activity">
    <reaction evidence="9">
        <text>2'-deoxyribonucleotide-(2'-deoxyribose 5'-phosphate)-2'-deoxyribonucleotide-DNA = a 3'-end 2'-deoxyribonucleotide-(2,3-dehydro-2,3-deoxyribose 5'-phosphate)-DNA + a 5'-end 5'-phospho-2'-deoxyribonucleoside-DNA + H(+)</text>
        <dbReference type="Rhea" id="RHEA:66592"/>
        <dbReference type="Rhea" id="RHEA-COMP:13180"/>
        <dbReference type="Rhea" id="RHEA-COMP:16897"/>
        <dbReference type="Rhea" id="RHEA-COMP:17067"/>
        <dbReference type="ChEBI" id="CHEBI:15378"/>
        <dbReference type="ChEBI" id="CHEBI:136412"/>
        <dbReference type="ChEBI" id="CHEBI:157695"/>
        <dbReference type="ChEBI" id="CHEBI:167181"/>
        <dbReference type="EC" id="4.2.99.18"/>
    </reaction>
</comment>
<keyword evidence="4" id="KW-0378">Hydrolase</keyword>
<evidence type="ECO:0000256" key="1">
    <source>
        <dbReference type="ARBA" id="ARBA00010679"/>
    </source>
</evidence>
<dbReference type="GO" id="GO:0006289">
    <property type="term" value="P:nucleotide-excision repair"/>
    <property type="evidence" value="ECO:0007669"/>
    <property type="project" value="InterPro"/>
</dbReference>